<organism evidence="2 3">
    <name type="scientific">Sistotremastrum suecicum HHB10207 ss-3</name>
    <dbReference type="NCBI Taxonomy" id="1314776"/>
    <lineage>
        <taxon>Eukaryota</taxon>
        <taxon>Fungi</taxon>
        <taxon>Dikarya</taxon>
        <taxon>Basidiomycota</taxon>
        <taxon>Agaricomycotina</taxon>
        <taxon>Agaricomycetes</taxon>
        <taxon>Sistotremastrales</taxon>
        <taxon>Sistotremastraceae</taxon>
        <taxon>Sistotremastrum</taxon>
    </lineage>
</organism>
<feature type="compositionally biased region" description="Polar residues" evidence="1">
    <location>
        <begin position="12"/>
        <end position="22"/>
    </location>
</feature>
<dbReference type="Proteomes" id="UP000076798">
    <property type="component" value="Unassembled WGS sequence"/>
</dbReference>
<proteinExistence type="predicted"/>
<feature type="compositionally biased region" description="Pro residues" evidence="1">
    <location>
        <begin position="64"/>
        <end position="74"/>
    </location>
</feature>
<name>A0A166GBT0_9AGAM</name>
<accession>A0A166GBT0</accession>
<feature type="compositionally biased region" description="Basic and acidic residues" evidence="1">
    <location>
        <begin position="113"/>
        <end position="135"/>
    </location>
</feature>
<reference evidence="2 3" key="1">
    <citation type="journal article" date="2016" name="Mol. Biol. Evol.">
        <title>Comparative Genomics of Early-Diverging Mushroom-Forming Fungi Provides Insights into the Origins of Lignocellulose Decay Capabilities.</title>
        <authorList>
            <person name="Nagy L.G."/>
            <person name="Riley R."/>
            <person name="Tritt A."/>
            <person name="Adam C."/>
            <person name="Daum C."/>
            <person name="Floudas D."/>
            <person name="Sun H."/>
            <person name="Yadav J.S."/>
            <person name="Pangilinan J."/>
            <person name="Larsson K.H."/>
            <person name="Matsuura K."/>
            <person name="Barry K."/>
            <person name="Labutti K."/>
            <person name="Kuo R."/>
            <person name="Ohm R.A."/>
            <person name="Bhattacharya S.S."/>
            <person name="Shirouzu T."/>
            <person name="Yoshinaga Y."/>
            <person name="Martin F.M."/>
            <person name="Grigoriev I.V."/>
            <person name="Hibbett D.S."/>
        </authorList>
    </citation>
    <scope>NUCLEOTIDE SEQUENCE [LARGE SCALE GENOMIC DNA]</scope>
    <source>
        <strain evidence="2 3">HHB10207 ss-3</strain>
    </source>
</reference>
<dbReference type="EMBL" id="KV428021">
    <property type="protein sequence ID" value="KZT41520.1"/>
    <property type="molecule type" value="Genomic_DNA"/>
</dbReference>
<feature type="compositionally biased region" description="Polar residues" evidence="1">
    <location>
        <begin position="35"/>
        <end position="50"/>
    </location>
</feature>
<dbReference type="AlphaFoldDB" id="A0A166GBT0"/>
<protein>
    <submittedName>
        <fullName evidence="2">Uncharacterized protein</fullName>
    </submittedName>
</protein>
<gene>
    <name evidence="2" type="ORF">SISSUDRAFT_285787</name>
</gene>
<feature type="compositionally biased region" description="Basic and acidic residues" evidence="1">
    <location>
        <begin position="1"/>
        <end position="11"/>
    </location>
</feature>
<evidence type="ECO:0000256" key="1">
    <source>
        <dbReference type="SAM" id="MobiDB-lite"/>
    </source>
</evidence>
<evidence type="ECO:0000313" key="2">
    <source>
        <dbReference type="EMBL" id="KZT41520.1"/>
    </source>
</evidence>
<feature type="compositionally biased region" description="Polar residues" evidence="1">
    <location>
        <begin position="81"/>
        <end position="93"/>
    </location>
</feature>
<keyword evidence="3" id="KW-1185">Reference proteome</keyword>
<evidence type="ECO:0000313" key="3">
    <source>
        <dbReference type="Proteomes" id="UP000076798"/>
    </source>
</evidence>
<sequence>MSPTSDVDHDLSSTISVESTSPAPERGDSFMAAPASSNSPEAFSQRQTPSIPAFPPSSTDSVPVDPPSPSPSPSPEQSSSRHIVTRSQQQPSPITLAAAARSVKRRSSPQLEPDSHVVEHLRPPVRRRLEDDTPV</sequence>
<feature type="region of interest" description="Disordered" evidence="1">
    <location>
        <begin position="1"/>
        <end position="135"/>
    </location>
</feature>